<reference evidence="2" key="1">
    <citation type="journal article" date="2021" name="PeerJ">
        <title>Extensive microbial diversity within the chicken gut microbiome revealed by metagenomics and culture.</title>
        <authorList>
            <person name="Gilroy R."/>
            <person name="Ravi A."/>
            <person name="Getino M."/>
            <person name="Pursley I."/>
            <person name="Horton D.L."/>
            <person name="Alikhan N.F."/>
            <person name="Baker D."/>
            <person name="Gharbi K."/>
            <person name="Hall N."/>
            <person name="Watson M."/>
            <person name="Adriaenssens E.M."/>
            <person name="Foster-Nyarko E."/>
            <person name="Jarju S."/>
            <person name="Secka A."/>
            <person name="Antonio M."/>
            <person name="Oren A."/>
            <person name="Chaudhuri R.R."/>
            <person name="La Ragione R."/>
            <person name="Hildebrand F."/>
            <person name="Pallen M.J."/>
        </authorList>
    </citation>
    <scope>NUCLEOTIDE SEQUENCE</scope>
    <source>
        <strain evidence="2">CHK118-2852</strain>
    </source>
</reference>
<protein>
    <submittedName>
        <fullName evidence="2">Fimbrillin family protein</fullName>
    </submittedName>
</protein>
<reference evidence="2" key="2">
    <citation type="submission" date="2021-04" db="EMBL/GenBank/DDBJ databases">
        <authorList>
            <person name="Gilroy R."/>
        </authorList>
    </citation>
    <scope>NUCLEOTIDE SEQUENCE</scope>
    <source>
        <strain evidence="2">CHK118-2852</strain>
    </source>
</reference>
<evidence type="ECO:0000256" key="1">
    <source>
        <dbReference type="SAM" id="SignalP"/>
    </source>
</evidence>
<sequence length="283" mass="31675">MNIKGYIITVAGAGMFIFSSCTNAVDEEVGMNIPQTLQVIAPYGMDTRVVYEEEGKNINVKWKPGDQITLADLEHWDAIKYRYNGQENTSTATFDLYKSESRDELTGDFIAVHGIDLSYTRSIDVEVDYGYFGQSGDNTFEHLAPRNAMLAKGICENGEIQQTLEFHSLLSILSFEITMPEGTTPQYIKLCSNNGKLRVSERYDLSGESIGVGHTSEIRMNLVNIDSNHFTANMLLVPCNLKEEDLQISITDKDNKTYLSDLFKGSDFKAGKHYTKTIIVEGN</sequence>
<gene>
    <name evidence="2" type="ORF">H9807_12070</name>
</gene>
<name>A0A9D2GZ97_9BACE</name>
<feature type="signal peptide" evidence="1">
    <location>
        <begin position="1"/>
        <end position="24"/>
    </location>
</feature>
<evidence type="ECO:0000313" key="2">
    <source>
        <dbReference type="EMBL" id="HIZ92823.1"/>
    </source>
</evidence>
<dbReference type="Proteomes" id="UP000824108">
    <property type="component" value="Unassembled WGS sequence"/>
</dbReference>
<organism evidence="2 3">
    <name type="scientific">Candidatus Bacteroides merdavium</name>
    <dbReference type="NCBI Taxonomy" id="2838472"/>
    <lineage>
        <taxon>Bacteria</taxon>
        <taxon>Pseudomonadati</taxon>
        <taxon>Bacteroidota</taxon>
        <taxon>Bacteroidia</taxon>
        <taxon>Bacteroidales</taxon>
        <taxon>Bacteroidaceae</taxon>
        <taxon>Bacteroides</taxon>
    </lineage>
</organism>
<dbReference type="PROSITE" id="PS51257">
    <property type="entry name" value="PROKAR_LIPOPROTEIN"/>
    <property type="match status" value="1"/>
</dbReference>
<keyword evidence="1" id="KW-0732">Signal</keyword>
<comment type="caution">
    <text evidence="2">The sequence shown here is derived from an EMBL/GenBank/DDBJ whole genome shotgun (WGS) entry which is preliminary data.</text>
</comment>
<dbReference type="EMBL" id="DXAV01000099">
    <property type="protein sequence ID" value="HIZ92823.1"/>
    <property type="molecule type" value="Genomic_DNA"/>
</dbReference>
<dbReference type="CDD" id="cd13121">
    <property type="entry name" value="BF2867_like_C"/>
    <property type="match status" value="1"/>
</dbReference>
<evidence type="ECO:0000313" key="3">
    <source>
        <dbReference type="Proteomes" id="UP000824108"/>
    </source>
</evidence>
<proteinExistence type="predicted"/>
<feature type="chain" id="PRO_5038832547" evidence="1">
    <location>
        <begin position="25"/>
        <end position="283"/>
    </location>
</feature>
<dbReference type="Gene3D" id="2.60.40.2630">
    <property type="match status" value="1"/>
</dbReference>
<accession>A0A9D2GZ97</accession>
<dbReference type="AlphaFoldDB" id="A0A9D2GZ97"/>